<comment type="caution">
    <text evidence="2">The sequence shown here is derived from an EMBL/GenBank/DDBJ whole genome shotgun (WGS) entry which is preliminary data.</text>
</comment>
<reference evidence="2 3" key="1">
    <citation type="submission" date="2015-07" db="EMBL/GenBank/DDBJ databases">
        <title>High-quality genome of monoxenous trypanosomatid Leptomonas pyrrhocoris.</title>
        <authorList>
            <person name="Flegontov P."/>
            <person name="Butenko A."/>
            <person name="Firsov S."/>
            <person name="Vlcek C."/>
            <person name="Logacheva M.D."/>
            <person name="Field M."/>
            <person name="Filatov D."/>
            <person name="Flegontova O."/>
            <person name="Gerasimov E."/>
            <person name="Jackson A.P."/>
            <person name="Kelly S."/>
            <person name="Opperdoes F."/>
            <person name="O'Reilly A."/>
            <person name="Votypka J."/>
            <person name="Yurchenko V."/>
            <person name="Lukes J."/>
        </authorList>
    </citation>
    <scope>NUCLEOTIDE SEQUENCE [LARGE SCALE GENOMIC DNA]</scope>
    <source>
        <strain evidence="2">H10</strain>
    </source>
</reference>
<name>A0A0N0VDN3_LEPPY</name>
<dbReference type="EMBL" id="LGTL01000022">
    <property type="protein sequence ID" value="KPA76058.1"/>
    <property type="molecule type" value="Genomic_DNA"/>
</dbReference>
<dbReference type="VEuPathDB" id="TriTrypDB:LpyrH10_22_1520"/>
<feature type="compositionally biased region" description="Basic and acidic residues" evidence="1">
    <location>
        <begin position="401"/>
        <end position="411"/>
    </location>
</feature>
<evidence type="ECO:0000313" key="3">
    <source>
        <dbReference type="Proteomes" id="UP000037923"/>
    </source>
</evidence>
<dbReference type="OMA" id="IRCDVFM"/>
<gene>
    <name evidence="2" type="ORF">ABB37_08192</name>
</gene>
<feature type="region of interest" description="Disordered" evidence="1">
    <location>
        <begin position="388"/>
        <end position="411"/>
    </location>
</feature>
<evidence type="ECO:0000313" key="2">
    <source>
        <dbReference type="EMBL" id="KPA76058.1"/>
    </source>
</evidence>
<proteinExistence type="predicted"/>
<dbReference type="GeneID" id="26908477"/>
<keyword evidence="3" id="KW-1185">Reference proteome</keyword>
<accession>A0A0N0VDN3</accession>
<feature type="region of interest" description="Disordered" evidence="1">
    <location>
        <begin position="98"/>
        <end position="117"/>
    </location>
</feature>
<dbReference type="AlphaFoldDB" id="A0A0N0VDN3"/>
<evidence type="ECO:0000256" key="1">
    <source>
        <dbReference type="SAM" id="MobiDB-lite"/>
    </source>
</evidence>
<dbReference type="Proteomes" id="UP000037923">
    <property type="component" value="Unassembled WGS sequence"/>
</dbReference>
<organism evidence="2 3">
    <name type="scientific">Leptomonas pyrrhocoris</name>
    <name type="common">Firebug parasite</name>
    <dbReference type="NCBI Taxonomy" id="157538"/>
    <lineage>
        <taxon>Eukaryota</taxon>
        <taxon>Discoba</taxon>
        <taxon>Euglenozoa</taxon>
        <taxon>Kinetoplastea</taxon>
        <taxon>Metakinetoplastina</taxon>
        <taxon>Trypanosomatida</taxon>
        <taxon>Trypanosomatidae</taxon>
        <taxon>Leishmaniinae</taxon>
        <taxon>Leptomonas</taxon>
    </lineage>
</organism>
<dbReference type="OrthoDB" id="248563at2759"/>
<feature type="region of interest" description="Disordered" evidence="1">
    <location>
        <begin position="311"/>
        <end position="348"/>
    </location>
</feature>
<protein>
    <submittedName>
        <fullName evidence="2">Uncharacterized protein</fullName>
    </submittedName>
</protein>
<dbReference type="RefSeq" id="XP_015654497.1">
    <property type="nucleotide sequence ID" value="XM_015807102.1"/>
</dbReference>
<sequence length="411" mass="46639">MKGKVHYVTIPAEEWTDLTVKKCRSFSKKYGVSWKRVWEQVRSGNTTNRTFPLFHYIPHLLSNEELIGDIEELKRIVRERELNGVSVASFRSRAFRSQGLSQPEETSDSDVEPCEVPPALPHRTINEALARVYDTRATACFGLHLLVTVQNEDAATPNDAGVRSQLSRLPMSALHNIISELSQVRSAWERELLAPCAAALAEEQAHTEEEKINALLFHICLWQRRYPLELLLCVLSFHSEHRDAFLPATPADQCEPYRLEQLLEELQRLQYPDLSDVPGLIRCDVLMTHPKMPLGEQTELMRRVAASCQRRMRAAGASDNEEEDGAAQDALRRHSRSAPDPQLLLARFVPPGVRTPRRFCSGMSTAAYREMRAAFERHKRDGVRRLAVQDYDGESTSSARQADDHLSPHGK</sequence>